<proteinExistence type="inferred from homology"/>
<comment type="similarity">
    <text evidence="2 6">Belongs to the cytochrome P450 family.</text>
</comment>
<evidence type="ECO:0000256" key="3">
    <source>
        <dbReference type="ARBA" id="ARBA00022723"/>
    </source>
</evidence>
<evidence type="ECO:0000313" key="8">
    <source>
        <dbReference type="Proteomes" id="UP000030641"/>
    </source>
</evidence>
<dbReference type="Proteomes" id="UP000030641">
    <property type="component" value="Unassembled WGS sequence"/>
</dbReference>
<dbReference type="PRINTS" id="PR00385">
    <property type="entry name" value="P450"/>
</dbReference>
<dbReference type="Pfam" id="PF00067">
    <property type="entry name" value="p450"/>
    <property type="match status" value="2"/>
</dbReference>
<evidence type="ECO:0000256" key="5">
    <source>
        <dbReference type="PIRSR" id="PIRSR602403-1"/>
    </source>
</evidence>
<evidence type="ECO:0000313" key="7">
    <source>
        <dbReference type="EMBL" id="KER00366.1"/>
    </source>
</evidence>
<keyword evidence="5 6" id="KW-0349">Heme</keyword>
<keyword evidence="6" id="KW-0560">Oxidoreductase</keyword>
<dbReference type="OrthoDB" id="1470350at2759"/>
<accession>A0A074YRQ9</accession>
<evidence type="ECO:0000256" key="1">
    <source>
        <dbReference type="ARBA" id="ARBA00001971"/>
    </source>
</evidence>
<dbReference type="GO" id="GO:0020037">
    <property type="term" value="F:heme binding"/>
    <property type="evidence" value="ECO:0007669"/>
    <property type="project" value="InterPro"/>
</dbReference>
<keyword evidence="3 5" id="KW-0479">Metal-binding</keyword>
<dbReference type="PANTHER" id="PTHR24305:SF232">
    <property type="entry name" value="P450, PUTATIVE (EUROFUNG)-RELATED"/>
    <property type="match status" value="1"/>
</dbReference>
<dbReference type="GO" id="GO:0004497">
    <property type="term" value="F:monooxygenase activity"/>
    <property type="evidence" value="ECO:0007669"/>
    <property type="project" value="UniProtKB-KW"/>
</dbReference>
<evidence type="ECO:0000256" key="2">
    <source>
        <dbReference type="ARBA" id="ARBA00010617"/>
    </source>
</evidence>
<dbReference type="Gene3D" id="1.10.630.10">
    <property type="entry name" value="Cytochrome P450"/>
    <property type="match status" value="1"/>
</dbReference>
<dbReference type="GeneID" id="25362822"/>
<dbReference type="InParanoid" id="A0A074YRQ9"/>
<comment type="cofactor">
    <cofactor evidence="1 5">
        <name>heme</name>
        <dbReference type="ChEBI" id="CHEBI:30413"/>
    </cofactor>
</comment>
<dbReference type="AlphaFoldDB" id="A0A074YRQ9"/>
<dbReference type="PANTHER" id="PTHR24305">
    <property type="entry name" value="CYTOCHROME P450"/>
    <property type="match status" value="1"/>
</dbReference>
<dbReference type="OMA" id="REPVYWS"/>
<dbReference type="InterPro" id="IPR050121">
    <property type="entry name" value="Cytochrome_P450_monoxygenase"/>
</dbReference>
<keyword evidence="8" id="KW-1185">Reference proteome</keyword>
<dbReference type="EMBL" id="KL584749">
    <property type="protein sequence ID" value="KER00366.1"/>
    <property type="molecule type" value="Genomic_DNA"/>
</dbReference>
<dbReference type="PROSITE" id="PS00086">
    <property type="entry name" value="CYTOCHROME_P450"/>
    <property type="match status" value="1"/>
</dbReference>
<dbReference type="InterPro" id="IPR017972">
    <property type="entry name" value="Cyt_P450_CS"/>
</dbReference>
<dbReference type="GO" id="GO:0005506">
    <property type="term" value="F:iron ion binding"/>
    <property type="evidence" value="ECO:0007669"/>
    <property type="project" value="InterPro"/>
</dbReference>
<dbReference type="HOGENOM" id="CLU_025001_1_0_1"/>
<dbReference type="RefSeq" id="XP_013348855.1">
    <property type="nucleotide sequence ID" value="XM_013493401.1"/>
</dbReference>
<sequence length="580" mass="65695">MQMSYLFLSPSVLALGAMFMTLIYVLYRAVLPKPIPGIPYNKKAANSIFGDVPEWLSYIKKNNGQALNWWHREMEKHDSPIIQLFLDPFGPPAVVVADFREAQDVLLRRHKEFDRSTIFENIFSGTMPHHHIWQKTGDIVRTQKRLLADTMMPAFLHEVAAPRIHEAMMDLVRLWDLKARLAKGHPFEAHEDIAHTTLDAIWVVTLGSSAKTIESQANMLESIPDLSLPGSKDKAIRFPQAPHPPAFDAILTLTSSMEPLISSPFPKIHHWFLRQSKSYRDAKRYKDQEIDNMIKMAVHKFANSQTVALEKQGKDRSAIDHMIRRELLASRKEGREPQYDTPAAKDELFGFLIAGHDTTSTTVAWAVKLLSDNRPAQDKLREVLRSTYANATAEKRQPTAAEVTTLHDPYIDATLEELLRCGGTASVLSRVALIDSDIFGIRIPKGTDVNFMSYFGYVAPPVGTVDEDRRSTSSRASKDKTGVWETSDIEAFKPERWLRRIGETDETEFVKNAGPTLQFGAGVRGCFGRRLAYIGLRMLVVSIVWNFELLPVPEELATYMAVDRITHQPQKCYIRLKKAD</sequence>
<keyword evidence="4 5" id="KW-0408">Iron</keyword>
<evidence type="ECO:0008006" key="9">
    <source>
        <dbReference type="Google" id="ProtNLM"/>
    </source>
</evidence>
<dbReference type="SUPFAM" id="SSF48264">
    <property type="entry name" value="Cytochrome P450"/>
    <property type="match status" value="1"/>
</dbReference>
<gene>
    <name evidence="7" type="ORF">AUEXF2481DRAFT_24703</name>
</gene>
<evidence type="ECO:0000256" key="4">
    <source>
        <dbReference type="ARBA" id="ARBA00023004"/>
    </source>
</evidence>
<dbReference type="InterPro" id="IPR001128">
    <property type="entry name" value="Cyt_P450"/>
</dbReference>
<feature type="binding site" description="axial binding residue" evidence="5">
    <location>
        <position position="526"/>
    </location>
    <ligand>
        <name>heme</name>
        <dbReference type="ChEBI" id="CHEBI:30413"/>
    </ligand>
    <ligandPart>
        <name>Fe</name>
        <dbReference type="ChEBI" id="CHEBI:18248"/>
    </ligandPart>
</feature>
<reference evidence="7 8" key="1">
    <citation type="journal article" date="2014" name="BMC Genomics">
        <title>Genome sequencing of four Aureobasidium pullulans varieties: biotechnological potential, stress tolerance, and description of new species.</title>
        <authorList>
            <person name="Gostin Ar C."/>
            <person name="Ohm R.A."/>
            <person name="Kogej T."/>
            <person name="Sonjak S."/>
            <person name="Turk M."/>
            <person name="Zajc J."/>
            <person name="Zalar P."/>
            <person name="Grube M."/>
            <person name="Sun H."/>
            <person name="Han J."/>
            <person name="Sharma A."/>
            <person name="Chiniquy J."/>
            <person name="Ngan C.Y."/>
            <person name="Lipzen A."/>
            <person name="Barry K."/>
            <person name="Grigoriev I.V."/>
            <person name="Gunde-Cimerman N."/>
        </authorList>
    </citation>
    <scope>NUCLEOTIDE SEQUENCE [LARGE SCALE GENOMIC DNA]</scope>
    <source>
        <strain evidence="7 8">EXF-2481</strain>
    </source>
</reference>
<organism evidence="7 8">
    <name type="scientific">Aureobasidium subglaciale (strain EXF-2481)</name>
    <name type="common">Aureobasidium pullulans var. subglaciale</name>
    <dbReference type="NCBI Taxonomy" id="1043005"/>
    <lineage>
        <taxon>Eukaryota</taxon>
        <taxon>Fungi</taxon>
        <taxon>Dikarya</taxon>
        <taxon>Ascomycota</taxon>
        <taxon>Pezizomycotina</taxon>
        <taxon>Dothideomycetes</taxon>
        <taxon>Dothideomycetidae</taxon>
        <taxon>Dothideales</taxon>
        <taxon>Saccotheciaceae</taxon>
        <taxon>Aureobasidium</taxon>
    </lineage>
</organism>
<name>A0A074YRQ9_AURSE</name>
<keyword evidence="6" id="KW-0503">Monooxygenase</keyword>
<dbReference type="STRING" id="1043005.A0A074YRQ9"/>
<evidence type="ECO:0000256" key="6">
    <source>
        <dbReference type="RuleBase" id="RU000461"/>
    </source>
</evidence>
<dbReference type="PRINTS" id="PR00465">
    <property type="entry name" value="EP450IV"/>
</dbReference>
<dbReference type="InterPro" id="IPR002403">
    <property type="entry name" value="Cyt_P450_E_grp-IV"/>
</dbReference>
<dbReference type="InterPro" id="IPR036396">
    <property type="entry name" value="Cyt_P450_sf"/>
</dbReference>
<protein>
    <recommendedName>
        <fullName evidence="9">Cytochrome P450</fullName>
    </recommendedName>
</protein>
<dbReference type="GO" id="GO:0016705">
    <property type="term" value="F:oxidoreductase activity, acting on paired donors, with incorporation or reduction of molecular oxygen"/>
    <property type="evidence" value="ECO:0007669"/>
    <property type="project" value="InterPro"/>
</dbReference>